<gene>
    <name evidence="3" type="ORF">NB645_01305</name>
    <name evidence="2" type="ORF">NB646_02415</name>
</gene>
<dbReference type="Gene3D" id="3.10.450.50">
    <property type="match status" value="1"/>
</dbReference>
<dbReference type="EMBL" id="CP098251">
    <property type="protein sequence ID" value="WAV91630.1"/>
    <property type="molecule type" value="Genomic_DNA"/>
</dbReference>
<dbReference type="EMBL" id="CP098248">
    <property type="protein sequence ID" value="WAV97415.1"/>
    <property type="molecule type" value="Genomic_DNA"/>
</dbReference>
<sequence length="131" mass="15410">MSKKRDFVQTGCPCGNPSFEDCCKPYLTGDATAKDALSLMRSRYSAYVTENEPYLRETWVNENRPSGTIIEKNSPVKWLGLKIIRHQEHENRAVVEFIASYKQNGRMQKLHEISRFIKKNEQWYYFDGTFF</sequence>
<dbReference type="AlphaFoldDB" id="A0A9E9NVG5"/>
<dbReference type="Pfam" id="PF17775">
    <property type="entry name" value="YchJ_M-like"/>
    <property type="match status" value="1"/>
</dbReference>
<accession>A0A9E9NVG5</accession>
<evidence type="ECO:0000313" key="4">
    <source>
        <dbReference type="Proteomes" id="UP001164794"/>
    </source>
</evidence>
<reference evidence="2" key="2">
    <citation type="journal article" date="2022" name="Front. Microbiol.">
        <title>New perspectives on an old grouping: The genomic and phenotypic variability of Oxalobacter formigenes and the implications for calcium oxalate stone prevention.</title>
        <authorList>
            <person name="Chmiel J.A."/>
            <person name="Carr C."/>
            <person name="Stuivenberg G.A."/>
            <person name="Venema R."/>
            <person name="Chanyi R.M."/>
            <person name="Al K.F."/>
            <person name="Giguere D."/>
            <person name="Say H."/>
            <person name="Akouris P.P."/>
            <person name="Dominguez Romero S.A."/>
            <person name="Kwong A."/>
            <person name="Tai V."/>
            <person name="Koval S.F."/>
            <person name="Razvi H."/>
            <person name="Bjazevic J."/>
            <person name="Burton J.P."/>
        </authorList>
    </citation>
    <scope>NUCLEOTIDE SEQUENCE</scope>
    <source>
        <strain evidence="2">OxK</strain>
    </source>
</reference>
<protein>
    <submittedName>
        <fullName evidence="2">YchJ family metal-binding protein</fullName>
    </submittedName>
</protein>
<dbReference type="InterPro" id="IPR048469">
    <property type="entry name" value="YchJ-like_M"/>
</dbReference>
<evidence type="ECO:0000313" key="2">
    <source>
        <dbReference type="EMBL" id="WAV91630.1"/>
    </source>
</evidence>
<keyword evidence="4" id="KW-1185">Reference proteome</keyword>
<reference evidence="3" key="1">
    <citation type="journal article" date="2022" name="Front. Microbiol.">
        <title>New perspectives on an old grouping: The genomic and phenotypic variability of Oxalobacter formigenes and the implications for calcium oxalate stone prevention.</title>
        <authorList>
            <person name="Chmiel J.A."/>
            <person name="Carr C."/>
            <person name="Stuivenberg G.A."/>
            <person name="Venema R."/>
            <person name="Chanyi R.M."/>
            <person name="Al K.F."/>
            <person name="Giguere D."/>
            <person name="Say H."/>
            <person name="Akouris P.P."/>
            <person name="Dominguez Romero S.A."/>
            <person name="Kwong A."/>
            <person name="Tai V."/>
            <person name="Koval S.F."/>
            <person name="Razvi H."/>
            <person name="Bjazevic J."/>
            <person name="Burton J.P."/>
        </authorList>
    </citation>
    <scope>NUCLEOTIDE SEQUENCE</scope>
    <source>
        <strain evidence="3">HOxNP-1</strain>
    </source>
</reference>
<name>A0A9E9NVG5_9BURK</name>
<organism evidence="2">
    <name type="scientific">Oxalobacter aliiformigenes</name>
    <dbReference type="NCBI Taxonomy" id="2946593"/>
    <lineage>
        <taxon>Bacteria</taxon>
        <taxon>Pseudomonadati</taxon>
        <taxon>Pseudomonadota</taxon>
        <taxon>Betaproteobacteria</taxon>
        <taxon>Burkholderiales</taxon>
        <taxon>Oxalobacteraceae</taxon>
        <taxon>Oxalobacter</taxon>
    </lineage>
</organism>
<evidence type="ECO:0000313" key="3">
    <source>
        <dbReference type="EMBL" id="WAV97415.1"/>
    </source>
</evidence>
<proteinExistence type="predicted"/>
<dbReference type="SUPFAM" id="SSF54427">
    <property type="entry name" value="NTF2-like"/>
    <property type="match status" value="1"/>
</dbReference>
<evidence type="ECO:0000259" key="1">
    <source>
        <dbReference type="Pfam" id="PF17775"/>
    </source>
</evidence>
<dbReference type="Proteomes" id="UP001164794">
    <property type="component" value="Chromosome"/>
</dbReference>
<feature type="domain" description="YchJ-like middle NTF2-like" evidence="1">
    <location>
        <begin position="36"/>
        <end position="128"/>
    </location>
</feature>
<dbReference type="RefSeq" id="WP_269264888.1">
    <property type="nucleotide sequence ID" value="NZ_CP098248.1"/>
</dbReference>
<dbReference type="InterPro" id="IPR032710">
    <property type="entry name" value="NTF2-like_dom_sf"/>
</dbReference>
<dbReference type="Proteomes" id="UP001164819">
    <property type="component" value="Chromosome"/>
</dbReference>